<evidence type="ECO:0000313" key="1">
    <source>
        <dbReference type="EMBL" id="GFY67606.1"/>
    </source>
</evidence>
<dbReference type="EMBL" id="BMAV01016644">
    <property type="protein sequence ID" value="GFY67606.1"/>
    <property type="molecule type" value="Genomic_DNA"/>
</dbReference>
<proteinExistence type="predicted"/>
<organism evidence="1 2">
    <name type="scientific">Trichonephila inaurata madagascariensis</name>
    <dbReference type="NCBI Taxonomy" id="2747483"/>
    <lineage>
        <taxon>Eukaryota</taxon>
        <taxon>Metazoa</taxon>
        <taxon>Ecdysozoa</taxon>
        <taxon>Arthropoda</taxon>
        <taxon>Chelicerata</taxon>
        <taxon>Arachnida</taxon>
        <taxon>Araneae</taxon>
        <taxon>Araneomorphae</taxon>
        <taxon>Entelegynae</taxon>
        <taxon>Araneoidea</taxon>
        <taxon>Nephilidae</taxon>
        <taxon>Trichonephila</taxon>
        <taxon>Trichonephila inaurata</taxon>
    </lineage>
</organism>
<evidence type="ECO:0000313" key="2">
    <source>
        <dbReference type="Proteomes" id="UP000886998"/>
    </source>
</evidence>
<dbReference type="AlphaFoldDB" id="A0A8X6YAK0"/>
<dbReference type="OrthoDB" id="10634701at2759"/>
<name>A0A8X6YAK0_9ARAC</name>
<gene>
    <name evidence="1" type="ORF">TNIN_145291</name>
</gene>
<comment type="caution">
    <text evidence="1">The sequence shown here is derived from an EMBL/GenBank/DDBJ whole genome shotgun (WGS) entry which is preliminary data.</text>
</comment>
<reference evidence="1" key="1">
    <citation type="submission" date="2020-08" db="EMBL/GenBank/DDBJ databases">
        <title>Multicomponent nature underlies the extraordinary mechanical properties of spider dragline silk.</title>
        <authorList>
            <person name="Kono N."/>
            <person name="Nakamura H."/>
            <person name="Mori M."/>
            <person name="Yoshida Y."/>
            <person name="Ohtoshi R."/>
            <person name="Malay A.D."/>
            <person name="Moran D.A.P."/>
            <person name="Tomita M."/>
            <person name="Numata K."/>
            <person name="Arakawa K."/>
        </authorList>
    </citation>
    <scope>NUCLEOTIDE SEQUENCE</scope>
</reference>
<protein>
    <submittedName>
        <fullName evidence="1">Uncharacterized protein</fullName>
    </submittedName>
</protein>
<keyword evidence="2" id="KW-1185">Reference proteome</keyword>
<sequence length="89" mass="10189">MMKKLVSLHHTVIGGMQWFFIWGMQFSEYTCGFGGPPDTTVMGINVGMERKTSFICPQVVKHGRRILWCSLWYPTVKVDGKTVIYVNTD</sequence>
<dbReference type="Proteomes" id="UP000886998">
    <property type="component" value="Unassembled WGS sequence"/>
</dbReference>
<accession>A0A8X6YAK0</accession>